<dbReference type="Pfam" id="PF01796">
    <property type="entry name" value="OB_ChsH2_C"/>
    <property type="match status" value="1"/>
</dbReference>
<dbReference type="PANTHER" id="PTHR34075:SF5">
    <property type="entry name" value="BLR3430 PROTEIN"/>
    <property type="match status" value="1"/>
</dbReference>
<dbReference type="AlphaFoldDB" id="A0A1N5SHF3"/>
<dbReference type="Gene3D" id="6.10.30.10">
    <property type="match status" value="1"/>
</dbReference>
<dbReference type="InterPro" id="IPR052513">
    <property type="entry name" value="Thioester_dehydratase-like"/>
</dbReference>
<organism evidence="3 4">
    <name type="scientific">Cuniculiplasma divulgatum</name>
    <dbReference type="NCBI Taxonomy" id="1673428"/>
    <lineage>
        <taxon>Archaea</taxon>
        <taxon>Methanobacteriati</taxon>
        <taxon>Thermoplasmatota</taxon>
        <taxon>Thermoplasmata</taxon>
        <taxon>Thermoplasmatales</taxon>
        <taxon>Cuniculiplasmataceae</taxon>
        <taxon>Cuniculiplasma</taxon>
    </lineage>
</organism>
<dbReference type="SUPFAM" id="SSF50249">
    <property type="entry name" value="Nucleic acid-binding proteins"/>
    <property type="match status" value="1"/>
</dbReference>
<proteinExistence type="predicted"/>
<sequence length="133" mass="15069">MGELSRMWRESPNRYRLLGKKCGNCGRIYFPSRDICPVCHRDSIGKMVDHELSGDGEIFSFTIVHEAPPAFSRQKPYVLALIKLDEGPMVTGQLVDLGNAEIKEGKRVRKVFRKIAEDGKSGIIYYGYKFVLA</sequence>
<dbReference type="Pfam" id="PF12172">
    <property type="entry name" value="zf-ChsH2"/>
    <property type="match status" value="1"/>
</dbReference>
<evidence type="ECO:0000259" key="2">
    <source>
        <dbReference type="Pfam" id="PF12172"/>
    </source>
</evidence>
<dbReference type="PANTHER" id="PTHR34075">
    <property type="entry name" value="BLR3430 PROTEIN"/>
    <property type="match status" value="1"/>
</dbReference>
<feature type="domain" description="ChsH2 rubredoxin-like zinc ribbon" evidence="2">
    <location>
        <begin position="10"/>
        <end position="43"/>
    </location>
</feature>
<dbReference type="InterPro" id="IPR022002">
    <property type="entry name" value="ChsH2_Znr"/>
</dbReference>
<dbReference type="InterPro" id="IPR012340">
    <property type="entry name" value="NA-bd_OB-fold"/>
</dbReference>
<evidence type="ECO:0000259" key="1">
    <source>
        <dbReference type="Pfam" id="PF01796"/>
    </source>
</evidence>
<dbReference type="InterPro" id="IPR002878">
    <property type="entry name" value="ChsH2_C"/>
</dbReference>
<dbReference type="Proteomes" id="UP000195607">
    <property type="component" value="Chromosome I"/>
</dbReference>
<name>A0A1N5SHF3_9ARCH</name>
<dbReference type="GeneID" id="41587531"/>
<protein>
    <submittedName>
        <fullName evidence="3">Predicted nucleic-acid-binding protein containing a Zn-ribbon</fullName>
    </submittedName>
</protein>
<reference evidence="3 4" key="1">
    <citation type="submission" date="2016-04" db="EMBL/GenBank/DDBJ databases">
        <authorList>
            <person name="Evans L.H."/>
            <person name="Alamgir A."/>
            <person name="Owens N."/>
            <person name="Weber N.D."/>
            <person name="Virtaneva K."/>
            <person name="Barbian K."/>
            <person name="Babar A."/>
            <person name="Rosenke K."/>
        </authorList>
    </citation>
    <scope>NUCLEOTIDE SEQUENCE [LARGE SCALE GENOMIC DNA]</scope>
    <source>
        <strain evidence="4">S5(T) (JCM 30642 \VKM B-2941)</strain>
    </source>
</reference>
<dbReference type="RefSeq" id="WP_148689480.1">
    <property type="nucleotide sequence ID" value="NZ_LT671858.1"/>
</dbReference>
<dbReference type="EMBL" id="LT671858">
    <property type="protein sequence ID" value="SIM35397.1"/>
    <property type="molecule type" value="Genomic_DNA"/>
</dbReference>
<evidence type="ECO:0000313" key="3">
    <source>
        <dbReference type="EMBL" id="SIM35397.1"/>
    </source>
</evidence>
<gene>
    <name evidence="3" type="ORF">CSP5_0228</name>
</gene>
<evidence type="ECO:0000313" key="4">
    <source>
        <dbReference type="Proteomes" id="UP000195607"/>
    </source>
</evidence>
<feature type="domain" description="ChsH2 C-terminal OB-fold" evidence="1">
    <location>
        <begin position="50"/>
        <end position="113"/>
    </location>
</feature>
<accession>A0A1N5SHF3</accession>